<sequence length="385" mass="43452">MSDEVVPKIPNLELADLRYLAVSGPMAGREAAAEKLLKGIFESNMAPWYPSVCEDLGVSPDATELARMKEENRKALEGFATQLADAEESLGEVEAGELLVKKAQYLAEIGDKDEAVTAYRVANEKAVTLGQRLDIVFALLRIGLFFFDTDLIDRNIKKARSLIEEGGDWDRRNRLKSYEAVYLMAIRDFKGASQLFLESLSTFTSTELMDYADYVKFAVLVGTISLPRVDLKEKLIDSPEVLEVLAQAPQLENFLKSLYDCRYAKFFELLAVMEETQLQTSRFLSVHGRYYVRELRIIAYAQLLESYRSVTLESMATSFGVSQDFIDRDLSRFIAAGRLNCVIDKVNGIVETNRPDVKNAQYQTCIKQGDILLNRVQKLSRVINL</sequence>
<comment type="function">
    <text evidence="2">Component of the 19S cap proteasome complex which acts as a regulatory subunit of the 26S proteasome, involved in the ATP-dependent degradation of ubiquitinated proteins.</text>
</comment>
<feature type="domain" description="PCI" evidence="4">
    <location>
        <begin position="188"/>
        <end position="357"/>
    </location>
</feature>
<accession>A0A9W8A8V1</accession>
<dbReference type="SMART" id="SM00088">
    <property type="entry name" value="PINT"/>
    <property type="match status" value="1"/>
</dbReference>
<proteinExistence type="predicted"/>
<dbReference type="PANTHER" id="PTHR14145:SF1">
    <property type="entry name" value="26S PROTEASOME NON-ATPASE REGULATORY SUBUNIT 6"/>
    <property type="match status" value="1"/>
</dbReference>
<dbReference type="OrthoDB" id="1452at2759"/>
<dbReference type="AlphaFoldDB" id="A0A9W8A8V1"/>
<dbReference type="GO" id="GO:0005838">
    <property type="term" value="C:proteasome regulatory particle"/>
    <property type="evidence" value="ECO:0007669"/>
    <property type="project" value="TreeGrafter"/>
</dbReference>
<evidence type="ECO:0000259" key="4">
    <source>
        <dbReference type="PROSITE" id="PS50250"/>
    </source>
</evidence>
<dbReference type="Proteomes" id="UP001150569">
    <property type="component" value="Unassembled WGS sequence"/>
</dbReference>
<keyword evidence="1 5" id="KW-0647">Proteasome</keyword>
<dbReference type="InterPro" id="IPR019585">
    <property type="entry name" value="Rpn7/CSN1"/>
</dbReference>
<dbReference type="InterPro" id="IPR036390">
    <property type="entry name" value="WH_DNA-bd_sf"/>
</dbReference>
<gene>
    <name evidence="5" type="primary">RPN7_1</name>
    <name evidence="5" type="ORF">IWQ60_004112</name>
</gene>
<evidence type="ECO:0000256" key="2">
    <source>
        <dbReference type="ARBA" id="ARBA00093435"/>
    </source>
</evidence>
<name>A0A9W8A8V1_9FUNG</name>
<dbReference type="Pfam" id="PF01399">
    <property type="entry name" value="PCI"/>
    <property type="match status" value="1"/>
</dbReference>
<dbReference type="FunFam" id="1.25.40.570:FF:000005">
    <property type="entry name" value="26S proteasome regulatory subunit N7"/>
    <property type="match status" value="1"/>
</dbReference>
<organism evidence="5 6">
    <name type="scientific">Tieghemiomyces parasiticus</name>
    <dbReference type="NCBI Taxonomy" id="78921"/>
    <lineage>
        <taxon>Eukaryota</taxon>
        <taxon>Fungi</taxon>
        <taxon>Fungi incertae sedis</taxon>
        <taxon>Zoopagomycota</taxon>
        <taxon>Kickxellomycotina</taxon>
        <taxon>Dimargaritomycetes</taxon>
        <taxon>Dimargaritales</taxon>
        <taxon>Dimargaritaceae</taxon>
        <taxon>Tieghemiomyces</taxon>
    </lineage>
</organism>
<dbReference type="EMBL" id="JANBPT010000190">
    <property type="protein sequence ID" value="KAJ1926067.1"/>
    <property type="molecule type" value="Genomic_DNA"/>
</dbReference>
<dbReference type="PROSITE" id="PS50250">
    <property type="entry name" value="PCI"/>
    <property type="match status" value="1"/>
</dbReference>
<reference evidence="5" key="1">
    <citation type="submission" date="2022-07" db="EMBL/GenBank/DDBJ databases">
        <title>Phylogenomic reconstructions and comparative analyses of Kickxellomycotina fungi.</title>
        <authorList>
            <person name="Reynolds N.K."/>
            <person name="Stajich J.E."/>
            <person name="Barry K."/>
            <person name="Grigoriev I.V."/>
            <person name="Crous P."/>
            <person name="Smith M.E."/>
        </authorList>
    </citation>
    <scope>NUCLEOTIDE SEQUENCE</scope>
    <source>
        <strain evidence="5">RSA 861</strain>
    </source>
</reference>
<dbReference type="InterPro" id="IPR000717">
    <property type="entry name" value="PCI_dom"/>
</dbReference>
<evidence type="ECO:0000256" key="1">
    <source>
        <dbReference type="ARBA" id="ARBA00022942"/>
    </source>
</evidence>
<dbReference type="InterPro" id="IPR049549">
    <property type="entry name" value="RPN7_PSMD6_C"/>
</dbReference>
<comment type="subunit">
    <text evidence="3">The 26S proteasome is composed of a core protease, known as the 20S proteasome, capped at one or both ends by the 19S regulatory complex (RC). The RC is composed of at least 18 different subunits in two subcomplexes, the base and the lid, which form the portions proximal and distal to the 20S proteolytic core, respectively. Component of the lid subcomplex of the 19S RC.</text>
</comment>
<dbReference type="PANTHER" id="PTHR14145">
    <property type="entry name" value="26S PROTESOME SUBUNIT 6"/>
    <property type="match status" value="1"/>
</dbReference>
<dbReference type="SUPFAM" id="SSF46785">
    <property type="entry name" value="Winged helix' DNA-binding domain"/>
    <property type="match status" value="1"/>
</dbReference>
<keyword evidence="6" id="KW-1185">Reference proteome</keyword>
<dbReference type="GO" id="GO:0043161">
    <property type="term" value="P:proteasome-mediated ubiquitin-dependent protein catabolic process"/>
    <property type="evidence" value="ECO:0007669"/>
    <property type="project" value="TreeGrafter"/>
</dbReference>
<evidence type="ECO:0000313" key="5">
    <source>
        <dbReference type="EMBL" id="KAJ1926067.1"/>
    </source>
</evidence>
<dbReference type="InterPro" id="IPR011990">
    <property type="entry name" value="TPR-like_helical_dom_sf"/>
</dbReference>
<protein>
    <submittedName>
        <fullName evidence="5">Proteasome regulatory particle subunit</fullName>
    </submittedName>
</protein>
<comment type="caution">
    <text evidence="5">The sequence shown here is derived from an EMBL/GenBank/DDBJ whole genome shotgun (WGS) entry which is preliminary data.</text>
</comment>
<dbReference type="Pfam" id="PF10602">
    <property type="entry name" value="RPN7"/>
    <property type="match status" value="1"/>
</dbReference>
<dbReference type="Gene3D" id="1.25.40.570">
    <property type="match status" value="1"/>
</dbReference>
<dbReference type="Pfam" id="PF21154">
    <property type="entry name" value="RPN7_PSMD6_C"/>
    <property type="match status" value="1"/>
</dbReference>
<evidence type="ECO:0000256" key="3">
    <source>
        <dbReference type="ARBA" id="ARBA00093502"/>
    </source>
</evidence>
<dbReference type="SUPFAM" id="SSF48452">
    <property type="entry name" value="TPR-like"/>
    <property type="match status" value="1"/>
</dbReference>
<dbReference type="InterPro" id="IPR045135">
    <property type="entry name" value="Rpn7_N"/>
</dbReference>
<evidence type="ECO:0000313" key="6">
    <source>
        <dbReference type="Proteomes" id="UP001150569"/>
    </source>
</evidence>